<keyword evidence="2" id="KW-0378">Hydrolase</keyword>
<dbReference type="PANTHER" id="PTHR43433">
    <property type="entry name" value="HYDROLASE, ALPHA/BETA FOLD FAMILY PROTEIN"/>
    <property type="match status" value="1"/>
</dbReference>
<dbReference type="InterPro" id="IPR000073">
    <property type="entry name" value="AB_hydrolase_1"/>
</dbReference>
<keyword evidence="3" id="KW-1185">Reference proteome</keyword>
<name>A0ABU5Z9U8_9FLAO</name>
<reference evidence="2 3" key="1">
    <citation type="submission" date="2023-12" db="EMBL/GenBank/DDBJ databases">
        <title>Genomic sequences of Capnocytophaga and Parvimonas strains.</title>
        <authorList>
            <person name="Watt R.M."/>
            <person name="Wang M."/>
            <person name="Yang T."/>
            <person name="Tong W.M."/>
        </authorList>
    </citation>
    <scope>NUCLEOTIDE SEQUENCE [LARGE SCALE GENOMIC DNA]</scope>
    <source>
        <strain evidence="2 3">CCUG 13096</strain>
    </source>
</reference>
<comment type="caution">
    <text evidence="2">The sequence shown here is derived from an EMBL/GenBank/DDBJ whole genome shotgun (WGS) entry which is preliminary data.</text>
</comment>
<feature type="domain" description="AB hydrolase-1" evidence="1">
    <location>
        <begin position="34"/>
        <end position="264"/>
    </location>
</feature>
<dbReference type="GO" id="GO:0016787">
    <property type="term" value="F:hydrolase activity"/>
    <property type="evidence" value="ECO:0007669"/>
    <property type="project" value="UniProtKB-KW"/>
</dbReference>
<evidence type="ECO:0000313" key="2">
    <source>
        <dbReference type="EMBL" id="MEB3074517.1"/>
    </source>
</evidence>
<evidence type="ECO:0000313" key="3">
    <source>
        <dbReference type="Proteomes" id="UP001311730"/>
    </source>
</evidence>
<protein>
    <submittedName>
        <fullName evidence="2">Alpha/beta hydrolase</fullName>
    </submittedName>
</protein>
<dbReference type="Proteomes" id="UP001311730">
    <property type="component" value="Unassembled WGS sequence"/>
</dbReference>
<dbReference type="InterPro" id="IPR050471">
    <property type="entry name" value="AB_hydrolase"/>
</dbReference>
<dbReference type="Gene3D" id="3.40.50.1820">
    <property type="entry name" value="alpha/beta hydrolase"/>
    <property type="match status" value="1"/>
</dbReference>
<dbReference type="PANTHER" id="PTHR43433:SF5">
    <property type="entry name" value="AB HYDROLASE-1 DOMAIN-CONTAINING PROTEIN"/>
    <property type="match status" value="1"/>
</dbReference>
<dbReference type="EMBL" id="JAYKBW010000004">
    <property type="protein sequence ID" value="MEB3074517.1"/>
    <property type="molecule type" value="Genomic_DNA"/>
</dbReference>
<dbReference type="PRINTS" id="PR00111">
    <property type="entry name" value="ABHYDROLASE"/>
</dbReference>
<sequence>MTHYIHIPNQFVTTADGVQIAYRDYGNPKGDTLLLFVHLAANLDNWRPELLDLLAEKHRIITFDYCGVGLSEGEQPLSIAQMAKDSLQFIDALQLDKVHLLGFSMGGFVVQELIPLAPKRFDKVVLAGTGLRGGKDIDRITPIADKHTLKAILTFKDPKYYMFFNQNKNGKQKANEFLQSLKQRKENRDKPISWKSYRRQLKAITLWGKAPQADLSAIKQPTLVVNGDNDVMVRTEHSYTLAKNIPNSKLIIYPDAGHGAAFQEYTSFANEVLNFLK</sequence>
<dbReference type="Pfam" id="PF00561">
    <property type="entry name" value="Abhydrolase_1"/>
    <property type="match status" value="1"/>
</dbReference>
<dbReference type="InterPro" id="IPR029058">
    <property type="entry name" value="AB_hydrolase_fold"/>
</dbReference>
<dbReference type="SUPFAM" id="SSF53474">
    <property type="entry name" value="alpha/beta-Hydrolases"/>
    <property type="match status" value="1"/>
</dbReference>
<evidence type="ECO:0000259" key="1">
    <source>
        <dbReference type="Pfam" id="PF00561"/>
    </source>
</evidence>
<accession>A0ABU5Z9U8</accession>
<organism evidence="2 3">
    <name type="scientific">Capnocytophaga gingivalis</name>
    <dbReference type="NCBI Taxonomy" id="1017"/>
    <lineage>
        <taxon>Bacteria</taxon>
        <taxon>Pseudomonadati</taxon>
        <taxon>Bacteroidota</taxon>
        <taxon>Flavobacteriia</taxon>
        <taxon>Flavobacteriales</taxon>
        <taxon>Flavobacteriaceae</taxon>
        <taxon>Capnocytophaga</taxon>
    </lineage>
</organism>
<gene>
    <name evidence="2" type="ORF">VJJ08_04260</name>
</gene>
<proteinExistence type="predicted"/>
<dbReference type="RefSeq" id="WP_323982895.1">
    <property type="nucleotide sequence ID" value="NZ_JAYKBW010000004.1"/>
</dbReference>